<evidence type="ECO:0000256" key="1">
    <source>
        <dbReference type="SAM" id="MobiDB-lite"/>
    </source>
</evidence>
<name>A0A6C0IB99_9ZZZZ</name>
<feature type="region of interest" description="Disordered" evidence="1">
    <location>
        <begin position="23"/>
        <end position="43"/>
    </location>
</feature>
<dbReference type="EMBL" id="MN740152">
    <property type="protein sequence ID" value="QHT89870.1"/>
    <property type="molecule type" value="Genomic_DNA"/>
</dbReference>
<evidence type="ECO:0000313" key="2">
    <source>
        <dbReference type="EMBL" id="QHT89870.1"/>
    </source>
</evidence>
<feature type="region of interest" description="Disordered" evidence="1">
    <location>
        <begin position="208"/>
        <end position="265"/>
    </location>
</feature>
<organism evidence="2">
    <name type="scientific">viral metagenome</name>
    <dbReference type="NCBI Taxonomy" id="1070528"/>
    <lineage>
        <taxon>unclassified sequences</taxon>
        <taxon>metagenomes</taxon>
        <taxon>organismal metagenomes</taxon>
    </lineage>
</organism>
<sequence length="265" mass="29474">MAEEIADTLSNIVEAITPAAEPVAVPKSAPKPKKVKDTTKPKKEYSKVKVQPKTIEEFYIARGKDLKKCIITETGDLLAKGIKAGEPDRIFTLPKYREISVAEKIELDSSRREQLAILEIAVQEAQANLREVYLAYKNGDIYASDVVIANQNVAQAEKALQTAAYPLKQVKTNDSLEIRKVLLDSRYEDRKIPYSVHIFKHFPHELQSSVSETPLPQQEAAQPQPQEEAADAAPPAEPREMTAADRGRLGGILKVRRTRPRPGAQ</sequence>
<dbReference type="AlphaFoldDB" id="A0A6C0IB99"/>
<feature type="compositionally biased region" description="Low complexity" evidence="1">
    <location>
        <begin position="212"/>
        <end position="234"/>
    </location>
</feature>
<feature type="compositionally biased region" description="Basic residues" evidence="1">
    <location>
        <begin position="254"/>
        <end position="265"/>
    </location>
</feature>
<proteinExistence type="predicted"/>
<accession>A0A6C0IB99</accession>
<protein>
    <submittedName>
        <fullName evidence="2">Uncharacterized protein</fullName>
    </submittedName>
</protein>
<reference evidence="2" key="1">
    <citation type="journal article" date="2020" name="Nature">
        <title>Giant virus diversity and host interactions through global metagenomics.</title>
        <authorList>
            <person name="Schulz F."/>
            <person name="Roux S."/>
            <person name="Paez-Espino D."/>
            <person name="Jungbluth S."/>
            <person name="Walsh D.A."/>
            <person name="Denef V.J."/>
            <person name="McMahon K.D."/>
            <person name="Konstantinidis K.T."/>
            <person name="Eloe-Fadrosh E.A."/>
            <person name="Kyrpides N.C."/>
            <person name="Woyke T."/>
        </authorList>
    </citation>
    <scope>NUCLEOTIDE SEQUENCE</scope>
    <source>
        <strain evidence="2">GVMAG-M-3300023184-62</strain>
    </source>
</reference>
<feature type="compositionally biased region" description="Basic and acidic residues" evidence="1">
    <location>
        <begin position="237"/>
        <end position="248"/>
    </location>
</feature>